<keyword evidence="2" id="KW-0862">Zinc</keyword>
<evidence type="ECO:0000256" key="4">
    <source>
        <dbReference type="ARBA" id="ARBA00023125"/>
    </source>
</evidence>
<evidence type="ECO:0000313" key="8">
    <source>
        <dbReference type="EMBL" id="GKZ22334.1"/>
    </source>
</evidence>
<gene>
    <name evidence="8" type="ORF">AbraCBS73388_008473</name>
</gene>
<dbReference type="GO" id="GO:0000976">
    <property type="term" value="F:transcription cis-regulatory region binding"/>
    <property type="evidence" value="ECO:0007669"/>
    <property type="project" value="TreeGrafter"/>
</dbReference>
<evidence type="ECO:0000256" key="5">
    <source>
        <dbReference type="ARBA" id="ARBA00023163"/>
    </source>
</evidence>
<dbReference type="CDD" id="cd12148">
    <property type="entry name" value="fungal_TF_MHR"/>
    <property type="match status" value="1"/>
</dbReference>
<reference evidence="8" key="1">
    <citation type="submission" date="2022-07" db="EMBL/GenBank/DDBJ databases">
        <title>Taxonomy of Aspergillus series Nigri: significant species reduction supported by multi-species coalescent approaches.</title>
        <authorList>
            <person name="Bian C."/>
            <person name="Kusuya Y."/>
            <person name="Sklenar F."/>
            <person name="D'hooge E."/>
            <person name="Yaguchi T."/>
            <person name="Takahashi H."/>
            <person name="Hubka V."/>
        </authorList>
    </citation>
    <scope>NUCLEOTIDE SEQUENCE</scope>
    <source>
        <strain evidence="8">CBS 733.88</strain>
    </source>
</reference>
<evidence type="ECO:0000256" key="1">
    <source>
        <dbReference type="ARBA" id="ARBA00004123"/>
    </source>
</evidence>
<organism evidence="8 9">
    <name type="scientific">Aspergillus brasiliensis</name>
    <dbReference type="NCBI Taxonomy" id="319629"/>
    <lineage>
        <taxon>Eukaryota</taxon>
        <taxon>Fungi</taxon>
        <taxon>Dikarya</taxon>
        <taxon>Ascomycota</taxon>
        <taxon>Pezizomycotina</taxon>
        <taxon>Eurotiomycetes</taxon>
        <taxon>Eurotiomycetidae</taxon>
        <taxon>Eurotiales</taxon>
        <taxon>Aspergillaceae</taxon>
        <taxon>Aspergillus</taxon>
        <taxon>Aspergillus subgen. Circumdati</taxon>
    </lineage>
</organism>
<dbReference type="EMBL" id="BROQ01000050">
    <property type="protein sequence ID" value="GKZ22334.1"/>
    <property type="molecule type" value="Genomic_DNA"/>
</dbReference>
<dbReference type="InterPro" id="IPR051089">
    <property type="entry name" value="prtT"/>
</dbReference>
<evidence type="ECO:0008006" key="10">
    <source>
        <dbReference type="Google" id="ProtNLM"/>
    </source>
</evidence>
<accession>A0A9W5YR59</accession>
<feature type="region of interest" description="Disordered" evidence="7">
    <location>
        <begin position="31"/>
        <end position="58"/>
    </location>
</feature>
<evidence type="ECO:0000256" key="2">
    <source>
        <dbReference type="ARBA" id="ARBA00022833"/>
    </source>
</evidence>
<evidence type="ECO:0000256" key="3">
    <source>
        <dbReference type="ARBA" id="ARBA00023015"/>
    </source>
</evidence>
<keyword evidence="4" id="KW-0238">DNA-binding</keyword>
<keyword evidence="5" id="KW-0804">Transcription</keyword>
<dbReference type="GO" id="GO:0000981">
    <property type="term" value="F:DNA-binding transcription factor activity, RNA polymerase II-specific"/>
    <property type="evidence" value="ECO:0007669"/>
    <property type="project" value="TreeGrafter"/>
</dbReference>
<evidence type="ECO:0000256" key="7">
    <source>
        <dbReference type="SAM" id="MobiDB-lite"/>
    </source>
</evidence>
<dbReference type="GO" id="GO:0005634">
    <property type="term" value="C:nucleus"/>
    <property type="evidence" value="ECO:0007669"/>
    <property type="project" value="UniProtKB-SubCell"/>
</dbReference>
<dbReference type="AlphaFoldDB" id="A0A9W5YR59"/>
<sequence>MSLEDDAGWKGVMSQKVRWLEHSMSQVLSRLGQPDPRLDPPAITTSSSVDPAAIPPGGDRLPPSTAWDVVMNPQSGPAAIPAACVAEVVGTTASARLPSINRMDLISRGVVSHPEAMSLFELYSSRLDHFLYRILGDHNSLESVRDASPILTAAICAVAALHSPSLGNRFDACYQEYKELIALHVLSTKVNADDVRGLSVRMASDIKLHCGIYPALRGNRRGYLQARLYYLLYVCDHHFSIAYGRLPMSREGSIIGMADRFLRTDHATENDARLISQVRMWSVMGEMLDTFGGDLDTALPPPALPQLRRYSIALETWCADWSEAFRQNENVGNYPQKGVGFHFHFAKLYLCSHAFRGVPAASGLDPELEEIANAGVLSAMAILRMLVADGEFQSFLNGLPLYFDTMIAFAVMFLLKVASKHASAIGIDTAQILSLVSHTVTVLRQVTRTMHQQHLLVNIARGLQTILDRRQEPGSRDEPPGPLSPTVDGARQYRAETGCMEGMASFDFLTTKLDPDEWTTQWRISPQ</sequence>
<keyword evidence="3" id="KW-0805">Transcription regulation</keyword>
<keyword evidence="6" id="KW-0539">Nucleus</keyword>
<dbReference type="Proteomes" id="UP001143548">
    <property type="component" value="Unassembled WGS sequence"/>
</dbReference>
<proteinExistence type="predicted"/>
<evidence type="ECO:0000313" key="9">
    <source>
        <dbReference type="Proteomes" id="UP001143548"/>
    </source>
</evidence>
<dbReference type="PANTHER" id="PTHR31845:SF17">
    <property type="entry name" value="ZN(II)2CYS6 TRANSCRIPTION FACTOR (EUROFUNG)"/>
    <property type="match status" value="1"/>
</dbReference>
<protein>
    <recommendedName>
        <fullName evidence="10">Transcription factor domain-containing protein</fullName>
    </recommendedName>
</protein>
<dbReference type="PANTHER" id="PTHR31845">
    <property type="entry name" value="FINGER DOMAIN PROTEIN, PUTATIVE-RELATED"/>
    <property type="match status" value="1"/>
</dbReference>
<evidence type="ECO:0000256" key="6">
    <source>
        <dbReference type="ARBA" id="ARBA00023242"/>
    </source>
</evidence>
<comment type="caution">
    <text evidence="8">The sequence shown here is derived from an EMBL/GenBank/DDBJ whole genome shotgun (WGS) entry which is preliminary data.</text>
</comment>
<name>A0A9W5YR59_9EURO</name>
<comment type="subcellular location">
    <subcellularLocation>
        <location evidence="1">Nucleus</location>
    </subcellularLocation>
</comment>